<reference evidence="11" key="1">
    <citation type="journal article" date="2023" name="IScience">
        <title>Live-bearing cockroach genome reveals convergent evolutionary mechanisms linked to viviparity in insects and beyond.</title>
        <authorList>
            <person name="Fouks B."/>
            <person name="Harrison M.C."/>
            <person name="Mikhailova A.A."/>
            <person name="Marchal E."/>
            <person name="English S."/>
            <person name="Carruthers M."/>
            <person name="Jennings E.C."/>
            <person name="Chiamaka E.L."/>
            <person name="Frigard R.A."/>
            <person name="Pippel M."/>
            <person name="Attardo G.M."/>
            <person name="Benoit J.B."/>
            <person name="Bornberg-Bauer E."/>
            <person name="Tobe S.S."/>
        </authorList>
    </citation>
    <scope>NUCLEOTIDE SEQUENCE</scope>
    <source>
        <strain evidence="11">Stay&amp;Tobe</strain>
    </source>
</reference>
<evidence type="ECO:0000259" key="10">
    <source>
        <dbReference type="Pfam" id="PF00060"/>
    </source>
</evidence>
<evidence type="ECO:0000256" key="9">
    <source>
        <dbReference type="SAM" id="Phobius"/>
    </source>
</evidence>
<evidence type="ECO:0000256" key="1">
    <source>
        <dbReference type="ARBA" id="ARBA00004651"/>
    </source>
</evidence>
<evidence type="ECO:0000256" key="2">
    <source>
        <dbReference type="ARBA" id="ARBA00008685"/>
    </source>
</evidence>
<evidence type="ECO:0000313" key="12">
    <source>
        <dbReference type="Proteomes" id="UP001233999"/>
    </source>
</evidence>
<evidence type="ECO:0000256" key="8">
    <source>
        <dbReference type="ARBA" id="ARBA00023180"/>
    </source>
</evidence>
<dbReference type="Proteomes" id="UP001233999">
    <property type="component" value="Unassembled WGS sequence"/>
</dbReference>
<feature type="domain" description="Ionotropic glutamate receptor C-terminal" evidence="10">
    <location>
        <begin position="380"/>
        <end position="641"/>
    </location>
</feature>
<dbReference type="EMBL" id="JASPKZ010002310">
    <property type="protein sequence ID" value="KAJ9595846.1"/>
    <property type="molecule type" value="Genomic_DNA"/>
</dbReference>
<dbReference type="PANTHER" id="PTHR42643">
    <property type="entry name" value="IONOTROPIC RECEPTOR 20A-RELATED"/>
    <property type="match status" value="1"/>
</dbReference>
<evidence type="ECO:0000256" key="4">
    <source>
        <dbReference type="ARBA" id="ARBA00022692"/>
    </source>
</evidence>
<comment type="subcellular location">
    <subcellularLocation>
        <location evidence="1">Cell membrane</location>
        <topology evidence="1">Multi-pass membrane protein</topology>
    </subcellularLocation>
</comment>
<organism evidence="11 12">
    <name type="scientific">Diploptera punctata</name>
    <name type="common">Pacific beetle cockroach</name>
    <dbReference type="NCBI Taxonomy" id="6984"/>
    <lineage>
        <taxon>Eukaryota</taxon>
        <taxon>Metazoa</taxon>
        <taxon>Ecdysozoa</taxon>
        <taxon>Arthropoda</taxon>
        <taxon>Hexapoda</taxon>
        <taxon>Insecta</taxon>
        <taxon>Pterygota</taxon>
        <taxon>Neoptera</taxon>
        <taxon>Polyneoptera</taxon>
        <taxon>Dictyoptera</taxon>
        <taxon>Blattodea</taxon>
        <taxon>Blaberoidea</taxon>
        <taxon>Blaberidae</taxon>
        <taxon>Diplopterinae</taxon>
        <taxon>Diploptera</taxon>
    </lineage>
</organism>
<dbReference type="Pfam" id="PF00060">
    <property type="entry name" value="Lig_chan"/>
    <property type="match status" value="1"/>
</dbReference>
<evidence type="ECO:0000256" key="5">
    <source>
        <dbReference type="ARBA" id="ARBA00022989"/>
    </source>
</evidence>
<keyword evidence="4 9" id="KW-0812">Transmembrane</keyword>
<accession>A0AAD8ABZ3</accession>
<feature type="transmembrane region" description="Helical" evidence="9">
    <location>
        <begin position="442"/>
        <end position="469"/>
    </location>
</feature>
<proteinExistence type="inferred from homology"/>
<name>A0AAD8ABZ3_DIPPU</name>
<dbReference type="GO" id="GO:0005886">
    <property type="term" value="C:plasma membrane"/>
    <property type="evidence" value="ECO:0007669"/>
    <property type="project" value="UniProtKB-SubCell"/>
</dbReference>
<dbReference type="Gene3D" id="1.10.287.70">
    <property type="match status" value="1"/>
</dbReference>
<dbReference type="GO" id="GO:0015276">
    <property type="term" value="F:ligand-gated monoatomic ion channel activity"/>
    <property type="evidence" value="ECO:0007669"/>
    <property type="project" value="InterPro"/>
</dbReference>
<keyword evidence="6 9" id="KW-0472">Membrane</keyword>
<dbReference type="PANTHER" id="PTHR42643:SF24">
    <property type="entry name" value="IONOTROPIC RECEPTOR 60A"/>
    <property type="match status" value="1"/>
</dbReference>
<feature type="transmembrane region" description="Helical" evidence="9">
    <location>
        <begin position="633"/>
        <end position="653"/>
    </location>
</feature>
<comment type="caution">
    <text evidence="11">The sequence shown here is derived from an EMBL/GenBank/DDBJ whole genome shotgun (WGS) entry which is preliminary data.</text>
</comment>
<evidence type="ECO:0000313" key="11">
    <source>
        <dbReference type="EMBL" id="KAJ9595846.1"/>
    </source>
</evidence>
<dbReference type="GO" id="GO:0050906">
    <property type="term" value="P:detection of stimulus involved in sensory perception"/>
    <property type="evidence" value="ECO:0007669"/>
    <property type="project" value="UniProtKB-ARBA"/>
</dbReference>
<gene>
    <name evidence="11" type="ORF">L9F63_012969</name>
</gene>
<sequence>MIMKHNFIFYFIITLHLATIKTNELLTREQQQILESTNIILRNNFHSVQPIVILNLAITNITVTTKTLYPYLTYSDDSFLLEAITKQIHEISLINILVYSDSEISQTVNENVFLHEGYIFLLGFYQQYDELEIEVSQHIENVKSSPSWNPRGKFIIILSFENTASQTSVALSLLKLLWEIANIINILIIMPNLDSTHQDFSEDTQLKMYLPNIYTWFPYDATGQNKVELLNDCLFDKGNVCNMFTPKVPQDFMGFPIKVGTVGPEPYVIVKSNTTTDGEKVEFQIGGLVVHLVNTIANKINITLLFNKPYIELGKDNFIKIMLDLINADIDIIAGIFPDVPLVYSFADPTVRYLYDSILWIVPCPKAIPRVQRVTNIFSSSAWMLMGIVFILSSVVVWYQANNKLLTKSESNTFKKLSQCILNVWAVLIGVSIPQLPKSTEIRMFFMIFVISSFAMCTVFQAFFTTFLIEPGYEDKFQTIEDVAKTNVSFGITTLTPIVMDIMDYHAHDIFKHNTLCPTFRYCVEEVMFHRTVLTLIPQYYPSYIAGERGIADESKVVCFLPEVFLTSGLSVGISKGSPLLQIFNKYLTRCNEGGILDEYWSRLKHGMNLKANTSGISSEEYFVFSMEHLSPIFAILFMGCCFSTLLLLAEIITKYCKKKHFKNQNMKVKTDN</sequence>
<evidence type="ECO:0000256" key="6">
    <source>
        <dbReference type="ARBA" id="ARBA00023136"/>
    </source>
</evidence>
<keyword evidence="8" id="KW-0325">Glycoprotein</keyword>
<protein>
    <recommendedName>
        <fullName evidence="10">Ionotropic glutamate receptor C-terminal domain-containing protein</fullName>
    </recommendedName>
</protein>
<evidence type="ECO:0000256" key="7">
    <source>
        <dbReference type="ARBA" id="ARBA00023170"/>
    </source>
</evidence>
<reference evidence="11" key="2">
    <citation type="submission" date="2023-05" db="EMBL/GenBank/DDBJ databases">
        <authorList>
            <person name="Fouks B."/>
        </authorList>
    </citation>
    <scope>NUCLEOTIDE SEQUENCE</scope>
    <source>
        <strain evidence="11">Stay&amp;Tobe</strain>
        <tissue evidence="11">Testes</tissue>
    </source>
</reference>
<dbReference type="SUPFAM" id="SSF53850">
    <property type="entry name" value="Periplasmic binding protein-like II"/>
    <property type="match status" value="1"/>
</dbReference>
<keyword evidence="7" id="KW-0675">Receptor</keyword>
<dbReference type="InterPro" id="IPR001320">
    <property type="entry name" value="Iontro_rcpt_C"/>
</dbReference>
<comment type="similarity">
    <text evidence="2">Belongs to the glutamate-gated ion channel (TC 1.A.10.1) family.</text>
</comment>
<evidence type="ECO:0000256" key="3">
    <source>
        <dbReference type="ARBA" id="ARBA00022475"/>
    </source>
</evidence>
<feature type="transmembrane region" description="Helical" evidence="9">
    <location>
        <begin position="382"/>
        <end position="399"/>
    </location>
</feature>
<keyword evidence="3" id="KW-1003">Cell membrane</keyword>
<dbReference type="InterPro" id="IPR052192">
    <property type="entry name" value="Insect_Ionotropic_Sensory_Rcpt"/>
</dbReference>
<keyword evidence="12" id="KW-1185">Reference proteome</keyword>
<dbReference type="AlphaFoldDB" id="A0AAD8ABZ3"/>
<keyword evidence="5 9" id="KW-1133">Transmembrane helix</keyword>